<dbReference type="PROSITE" id="PS50929">
    <property type="entry name" value="ABC_TM1F"/>
    <property type="match status" value="1"/>
</dbReference>
<dbReference type="InterPro" id="IPR039421">
    <property type="entry name" value="Type_1_exporter"/>
</dbReference>
<dbReference type="AlphaFoldDB" id="A0A926EIN6"/>
<dbReference type="InterPro" id="IPR003439">
    <property type="entry name" value="ABC_transporter-like_ATP-bd"/>
</dbReference>
<feature type="domain" description="ABC transporter" evidence="8">
    <location>
        <begin position="366"/>
        <end position="606"/>
    </location>
</feature>
<dbReference type="EMBL" id="JACRSY010000005">
    <property type="protein sequence ID" value="MBC8578763.1"/>
    <property type="molecule type" value="Genomic_DNA"/>
</dbReference>
<protein>
    <submittedName>
        <fullName evidence="10">ABC transporter ATP-binding protein</fullName>
    </submittedName>
</protein>
<feature type="domain" description="ABC transmembrane type-1" evidence="9">
    <location>
        <begin position="143"/>
        <end position="318"/>
    </location>
</feature>
<keyword evidence="2 7" id="KW-0812">Transmembrane</keyword>
<dbReference type="Pfam" id="PF00005">
    <property type="entry name" value="ABC_tran"/>
    <property type="match status" value="1"/>
</dbReference>
<keyword evidence="3" id="KW-0547">Nucleotide-binding</keyword>
<evidence type="ECO:0000256" key="3">
    <source>
        <dbReference type="ARBA" id="ARBA00022741"/>
    </source>
</evidence>
<feature type="transmembrane region" description="Helical" evidence="7">
    <location>
        <begin position="172"/>
        <end position="191"/>
    </location>
</feature>
<dbReference type="GO" id="GO:0140359">
    <property type="term" value="F:ABC-type transporter activity"/>
    <property type="evidence" value="ECO:0007669"/>
    <property type="project" value="InterPro"/>
</dbReference>
<evidence type="ECO:0000313" key="11">
    <source>
        <dbReference type="Proteomes" id="UP000655830"/>
    </source>
</evidence>
<dbReference type="GO" id="GO:0016887">
    <property type="term" value="F:ATP hydrolysis activity"/>
    <property type="evidence" value="ECO:0007669"/>
    <property type="project" value="InterPro"/>
</dbReference>
<proteinExistence type="predicted"/>
<evidence type="ECO:0000256" key="6">
    <source>
        <dbReference type="ARBA" id="ARBA00023136"/>
    </source>
</evidence>
<feature type="transmembrane region" description="Helical" evidence="7">
    <location>
        <begin position="62"/>
        <end position="83"/>
    </location>
</feature>
<evidence type="ECO:0000256" key="1">
    <source>
        <dbReference type="ARBA" id="ARBA00004651"/>
    </source>
</evidence>
<feature type="transmembrane region" description="Helical" evidence="7">
    <location>
        <begin position="147"/>
        <end position="166"/>
    </location>
</feature>
<organism evidence="10 11">
    <name type="scientific">Zhenhengia yiwuensis</name>
    <dbReference type="NCBI Taxonomy" id="2763666"/>
    <lineage>
        <taxon>Bacteria</taxon>
        <taxon>Bacillati</taxon>
        <taxon>Bacillota</taxon>
        <taxon>Clostridia</taxon>
        <taxon>Lachnospirales</taxon>
        <taxon>Lachnospiraceae</taxon>
        <taxon>Zhenhengia</taxon>
    </lineage>
</organism>
<feature type="transmembrane region" description="Helical" evidence="7">
    <location>
        <begin position="28"/>
        <end position="50"/>
    </location>
</feature>
<keyword evidence="4 10" id="KW-0067">ATP-binding</keyword>
<dbReference type="SUPFAM" id="SSF90123">
    <property type="entry name" value="ABC transporter transmembrane region"/>
    <property type="match status" value="1"/>
</dbReference>
<dbReference type="PANTHER" id="PTHR24221:SF646">
    <property type="entry name" value="HAEMOLYSIN SECRETION ATP-BINDING PROTEIN"/>
    <property type="match status" value="1"/>
</dbReference>
<name>A0A926EIN6_9FIRM</name>
<evidence type="ECO:0000256" key="4">
    <source>
        <dbReference type="ARBA" id="ARBA00022840"/>
    </source>
</evidence>
<evidence type="ECO:0000256" key="2">
    <source>
        <dbReference type="ARBA" id="ARBA00022692"/>
    </source>
</evidence>
<dbReference type="SUPFAM" id="SSF52540">
    <property type="entry name" value="P-loop containing nucleoside triphosphate hydrolases"/>
    <property type="match status" value="1"/>
</dbReference>
<evidence type="ECO:0000313" key="10">
    <source>
        <dbReference type="EMBL" id="MBC8578763.1"/>
    </source>
</evidence>
<dbReference type="Proteomes" id="UP000655830">
    <property type="component" value="Unassembled WGS sequence"/>
</dbReference>
<dbReference type="PANTHER" id="PTHR24221">
    <property type="entry name" value="ATP-BINDING CASSETTE SUB-FAMILY B"/>
    <property type="match status" value="1"/>
</dbReference>
<dbReference type="RefSeq" id="WP_249331806.1">
    <property type="nucleotide sequence ID" value="NZ_JACRSY010000005.1"/>
</dbReference>
<comment type="caution">
    <text evidence="10">The sequence shown here is derived from an EMBL/GenBank/DDBJ whole genome shotgun (WGS) entry which is preliminary data.</text>
</comment>
<accession>A0A926EIN6</accession>
<keyword evidence="11" id="KW-1185">Reference proteome</keyword>
<dbReference type="PROSITE" id="PS00211">
    <property type="entry name" value="ABC_TRANSPORTER_1"/>
    <property type="match status" value="1"/>
</dbReference>
<dbReference type="InterPro" id="IPR017871">
    <property type="entry name" value="ABC_transporter-like_CS"/>
</dbReference>
<dbReference type="Gene3D" id="3.40.50.300">
    <property type="entry name" value="P-loop containing nucleotide triphosphate hydrolases"/>
    <property type="match status" value="1"/>
</dbReference>
<gene>
    <name evidence="10" type="ORF">H8718_04365</name>
</gene>
<evidence type="ECO:0000259" key="9">
    <source>
        <dbReference type="PROSITE" id="PS50929"/>
    </source>
</evidence>
<keyword evidence="6 7" id="KW-0472">Membrane</keyword>
<reference evidence="10" key="1">
    <citation type="submission" date="2020-08" db="EMBL/GenBank/DDBJ databases">
        <title>Genome public.</title>
        <authorList>
            <person name="Liu C."/>
            <person name="Sun Q."/>
        </authorList>
    </citation>
    <scope>NUCLEOTIDE SEQUENCE</scope>
    <source>
        <strain evidence="10">NSJ-12</strain>
    </source>
</reference>
<sequence>MTKEKPKYGFMSNTLFAVSTLWHCDRSILFYIFGNVPVILLLPLCSVYLPKVIVSAIEDSKAPMYMVTGVLFITLSMLILSVLQQFIAARMELHHQKVMSYMKATVSKKAMNVSYEVIDRPSTQVMFKKVFEMIQNGEEEGLQAMPILFATLLGNILGFTVYTGILSTLNPLITVLIIASTFITFFVNKAINKWVFKNRDNWLKLDVKLAYLTYKSGSFDCAKDIRLYHMKQWFGDVFKKFMAKRIKWTVTMQGLYYLGNGVEALFVLLRDGFAYGYLIYLIWKNTISVADFVLYFGIISGFSSWCMEIIKSFSKANKINFNLCDIRSYLELQEDTTSTYENKIRTSTLDETAASCVASNPMPCQIELENVSYCYEGEDTPTLKNINLLIKPGEKIAVVGANGAGKTTFVKLVCGLYTPTTGTVKVNDCNSTAYDKQTYYNLFAPVFQDVRLLPMSIVKNITLCDQDQVDEARLLECLSLSGMDEVVAKLPDGLDTLLVRDINEKAIQLSGGEQQKLMLARALYKNAPIMILDEPTAALDPIAENAMYLKYNELTAHTTSIFISHRLASTRFCDRIILIENGEIVEIGSHEELLALGQKYAKMFEIQAQYYKEQEEEDEHEESIC</sequence>
<dbReference type="Gene3D" id="1.20.1560.10">
    <property type="entry name" value="ABC transporter type 1, transmembrane domain"/>
    <property type="match status" value="1"/>
</dbReference>
<dbReference type="GO" id="GO:0005886">
    <property type="term" value="C:plasma membrane"/>
    <property type="evidence" value="ECO:0007669"/>
    <property type="project" value="UniProtKB-SubCell"/>
</dbReference>
<dbReference type="GO" id="GO:0005524">
    <property type="term" value="F:ATP binding"/>
    <property type="evidence" value="ECO:0007669"/>
    <property type="project" value="UniProtKB-KW"/>
</dbReference>
<keyword evidence="5 7" id="KW-1133">Transmembrane helix</keyword>
<dbReference type="GO" id="GO:0034040">
    <property type="term" value="F:ATPase-coupled lipid transmembrane transporter activity"/>
    <property type="evidence" value="ECO:0007669"/>
    <property type="project" value="TreeGrafter"/>
</dbReference>
<comment type="subcellular location">
    <subcellularLocation>
        <location evidence="1">Cell membrane</location>
        <topology evidence="1">Multi-pass membrane protein</topology>
    </subcellularLocation>
</comment>
<dbReference type="InterPro" id="IPR011527">
    <property type="entry name" value="ABC1_TM_dom"/>
</dbReference>
<dbReference type="InterPro" id="IPR003593">
    <property type="entry name" value="AAA+_ATPase"/>
</dbReference>
<dbReference type="SMART" id="SM00382">
    <property type="entry name" value="AAA"/>
    <property type="match status" value="1"/>
</dbReference>
<evidence type="ECO:0000256" key="5">
    <source>
        <dbReference type="ARBA" id="ARBA00022989"/>
    </source>
</evidence>
<dbReference type="InterPro" id="IPR027417">
    <property type="entry name" value="P-loop_NTPase"/>
</dbReference>
<dbReference type="InterPro" id="IPR036640">
    <property type="entry name" value="ABC1_TM_sf"/>
</dbReference>
<dbReference type="PROSITE" id="PS50893">
    <property type="entry name" value="ABC_TRANSPORTER_2"/>
    <property type="match status" value="1"/>
</dbReference>
<evidence type="ECO:0000259" key="8">
    <source>
        <dbReference type="PROSITE" id="PS50893"/>
    </source>
</evidence>
<evidence type="ECO:0000256" key="7">
    <source>
        <dbReference type="SAM" id="Phobius"/>
    </source>
</evidence>